<protein>
    <submittedName>
        <fullName evidence="4">Transcriptional regulator</fullName>
    </submittedName>
</protein>
<dbReference type="PROSITE" id="PS51832">
    <property type="entry name" value="HD_GYP"/>
    <property type="match status" value="1"/>
</dbReference>
<evidence type="ECO:0000313" key="4">
    <source>
        <dbReference type="EMBL" id="GGB09747.1"/>
    </source>
</evidence>
<feature type="modified residue" description="4-aspartylphosphate" evidence="1">
    <location>
        <position position="82"/>
    </location>
</feature>
<evidence type="ECO:0000259" key="3">
    <source>
        <dbReference type="PROSITE" id="PS51832"/>
    </source>
</evidence>
<dbReference type="InterPro" id="IPR011006">
    <property type="entry name" value="CheY-like_superfamily"/>
</dbReference>
<evidence type="ECO:0000259" key="2">
    <source>
        <dbReference type="PROSITE" id="PS50110"/>
    </source>
</evidence>
<dbReference type="SUPFAM" id="SSF52172">
    <property type="entry name" value="CheY-like"/>
    <property type="match status" value="1"/>
</dbReference>
<dbReference type="Gene3D" id="1.10.3210.10">
    <property type="entry name" value="Hypothetical protein af1432"/>
    <property type="match status" value="1"/>
</dbReference>
<dbReference type="Proteomes" id="UP000651977">
    <property type="component" value="Unassembled WGS sequence"/>
</dbReference>
<evidence type="ECO:0000313" key="5">
    <source>
        <dbReference type="Proteomes" id="UP000651977"/>
    </source>
</evidence>
<dbReference type="RefSeq" id="WP_055734746.1">
    <property type="nucleotide sequence ID" value="NZ_BMDY01000013.1"/>
</dbReference>
<comment type="caution">
    <text evidence="4">The sequence shown here is derived from an EMBL/GenBank/DDBJ whole genome shotgun (WGS) entry which is preliminary data.</text>
</comment>
<dbReference type="InterPro" id="IPR001789">
    <property type="entry name" value="Sig_transdc_resp-reg_receiver"/>
</dbReference>
<sequence>MSDSSELFLFDDDDDIESLSSEPSPWKVLIVDDDSEMHTVTKLVLNNFSYQQRKLSFIDAYNAAEAFELLRQHADVAIALVDVVMESDDAGLKLIDDIRERLNNHDIRLILRTGQPGLAPIREVIRRYDVSDYKNKTELSDVNLDTLMCASLRAYQEISELHLQQNNLRAAIHSSSVVANCHDEQHLASSVYQEITKQLTKQLPHQALSGFALALCHRQLRVLHSQGTLAELQDCRQLEDFPQLIQAMLRQALEQREHVHQQGKSVFYLANGQLHPLLFYVEGWQENQAPQFEPLELYIQATAIRMENRLLQRQLAYGQLQLLDMVYQAIQQPPASDEHLHIVQQQTQQLAVQAGLSSEEAEQLSQVAAFYDLSQLGLPDVVLNCSLLSAERWKCIAEHYALPEHLKSSAVQQQINNALIVAYQYRENWDGSGLPLGLAGDTIHLYARIVALAVFYAEHAHQANFTQQLQQATGQRIDPQLATFLVKH</sequence>
<dbReference type="SUPFAM" id="SSF109604">
    <property type="entry name" value="HD-domain/PDEase-like"/>
    <property type="match status" value="1"/>
</dbReference>
<gene>
    <name evidence="4" type="ORF">GCM10007414_23910</name>
</gene>
<keyword evidence="1" id="KW-0597">Phosphoprotein</keyword>
<keyword evidence="5" id="KW-1185">Reference proteome</keyword>
<dbReference type="PROSITE" id="PS50110">
    <property type="entry name" value="RESPONSE_REGULATORY"/>
    <property type="match status" value="1"/>
</dbReference>
<accession>A0ABQ1I4P2</accession>
<dbReference type="InterPro" id="IPR021800">
    <property type="entry name" value="DUF3369"/>
</dbReference>
<dbReference type="InterPro" id="IPR052020">
    <property type="entry name" value="Cyclic_di-GMP/3'3'-cGAMP_PDE"/>
</dbReference>
<dbReference type="InterPro" id="IPR037522">
    <property type="entry name" value="HD_GYP_dom"/>
</dbReference>
<dbReference type="Pfam" id="PF11849">
    <property type="entry name" value="DUF3369"/>
    <property type="match status" value="1"/>
</dbReference>
<evidence type="ECO:0000256" key="1">
    <source>
        <dbReference type="PROSITE-ProRule" id="PRU00169"/>
    </source>
</evidence>
<dbReference type="Pfam" id="PF13487">
    <property type="entry name" value="HD_5"/>
    <property type="match status" value="1"/>
</dbReference>
<name>A0ABQ1I4P2_9ALTE</name>
<dbReference type="PANTHER" id="PTHR45228">
    <property type="entry name" value="CYCLIC DI-GMP PHOSPHODIESTERASE TM_0186-RELATED"/>
    <property type="match status" value="1"/>
</dbReference>
<dbReference type="Gene3D" id="3.40.50.2300">
    <property type="match status" value="1"/>
</dbReference>
<dbReference type="EMBL" id="BMDY01000013">
    <property type="protein sequence ID" value="GGB09747.1"/>
    <property type="molecule type" value="Genomic_DNA"/>
</dbReference>
<proteinExistence type="predicted"/>
<dbReference type="PANTHER" id="PTHR45228:SF9">
    <property type="entry name" value="3'3'-CGAMP-SPECIFIC PHOSPHODIESTERASE 2"/>
    <property type="match status" value="1"/>
</dbReference>
<organism evidence="4 5">
    <name type="scientific">Agarivorans gilvus</name>
    <dbReference type="NCBI Taxonomy" id="680279"/>
    <lineage>
        <taxon>Bacteria</taxon>
        <taxon>Pseudomonadati</taxon>
        <taxon>Pseudomonadota</taxon>
        <taxon>Gammaproteobacteria</taxon>
        <taxon>Alteromonadales</taxon>
        <taxon>Alteromonadaceae</taxon>
        <taxon>Agarivorans</taxon>
    </lineage>
</organism>
<feature type="domain" description="Response regulatory" evidence="2">
    <location>
        <begin position="27"/>
        <end position="151"/>
    </location>
</feature>
<feature type="domain" description="HD-GYP" evidence="3">
    <location>
        <begin position="314"/>
        <end position="488"/>
    </location>
</feature>
<reference evidence="5" key="1">
    <citation type="journal article" date="2019" name="Int. J. Syst. Evol. Microbiol.">
        <title>The Global Catalogue of Microorganisms (GCM) 10K type strain sequencing project: providing services to taxonomists for standard genome sequencing and annotation.</title>
        <authorList>
            <consortium name="The Broad Institute Genomics Platform"/>
            <consortium name="The Broad Institute Genome Sequencing Center for Infectious Disease"/>
            <person name="Wu L."/>
            <person name="Ma J."/>
        </authorList>
    </citation>
    <scope>NUCLEOTIDE SEQUENCE [LARGE SCALE GENOMIC DNA]</scope>
    <source>
        <strain evidence="5">CGMCC 1.10131</strain>
    </source>
</reference>